<name>A0A0N4UAT8_DRAME</name>
<evidence type="ECO:0000313" key="9">
    <source>
        <dbReference type="EMBL" id="VDN58196.1"/>
    </source>
</evidence>
<dbReference type="Gene3D" id="1.20.1640.10">
    <property type="entry name" value="Multidrug efflux transporter AcrB transmembrane domain"/>
    <property type="match status" value="1"/>
</dbReference>
<sequence length="357" mass="40516">MRFLETMFDRYGRLLARHPFPFIILPLLITLISSIGLLNFHSKDDIWDLYSPLNGLSRMEEKALEMFEYASSAHHYRIQILVNRKDGGNLMNMMDLNEISNMHSYVVNNISIADGNNSLTYDDICGIYCNDSNAIVLSFIQVNLRLANGRAIAIEFERQLTDVFYTANYISKKLKFSLLSRNFELKEQRQITLVALPYLAITATILTLFMVMSLTDFPLSKIGMLWAIGIPFSNILTVVPFLVITIGVDDAFLILAGWRHSKPGESLEIKSGEMLAKSGSSVTVTSITDVLCFAVGLFSNLPVVRLFCLYTSLALAVDYIYQVKLLLSFHFLSFHFLILFLNHSTDKFISSIVLFHR</sequence>
<dbReference type="GO" id="GO:0030659">
    <property type="term" value="C:cytoplasmic vesicle membrane"/>
    <property type="evidence" value="ECO:0007669"/>
    <property type="project" value="TreeGrafter"/>
</dbReference>
<evidence type="ECO:0000256" key="7">
    <source>
        <dbReference type="SAM" id="Phobius"/>
    </source>
</evidence>
<dbReference type="Proteomes" id="UP000274756">
    <property type="component" value="Unassembled WGS sequence"/>
</dbReference>
<dbReference type="PROSITE" id="PS50156">
    <property type="entry name" value="SSD"/>
    <property type="match status" value="1"/>
</dbReference>
<dbReference type="InterPro" id="IPR003392">
    <property type="entry name" value="PTHD_SSD"/>
</dbReference>
<dbReference type="WBParaSite" id="DME_0000428601-mRNA-1">
    <property type="protein sequence ID" value="DME_0000428601-mRNA-1"/>
    <property type="gene ID" value="DME_0000428601"/>
</dbReference>
<dbReference type="GO" id="GO:0005886">
    <property type="term" value="C:plasma membrane"/>
    <property type="evidence" value="ECO:0007669"/>
    <property type="project" value="TreeGrafter"/>
</dbReference>
<accession>A0A0N4UAT8</accession>
<keyword evidence="6" id="KW-0325">Glycoprotein</keyword>
<keyword evidence="4 7" id="KW-1133">Transmembrane helix</keyword>
<dbReference type="GO" id="GO:0018996">
    <property type="term" value="P:molting cycle, collagen and cuticulin-based cuticle"/>
    <property type="evidence" value="ECO:0007669"/>
    <property type="project" value="TreeGrafter"/>
</dbReference>
<dbReference type="PANTHER" id="PTHR10796">
    <property type="entry name" value="PATCHED-RELATED"/>
    <property type="match status" value="1"/>
</dbReference>
<evidence type="ECO:0000256" key="3">
    <source>
        <dbReference type="ARBA" id="ARBA00022692"/>
    </source>
</evidence>
<feature type="transmembrane region" description="Helical" evidence="7">
    <location>
        <begin position="319"/>
        <end position="341"/>
    </location>
</feature>
<evidence type="ECO:0000256" key="5">
    <source>
        <dbReference type="ARBA" id="ARBA00023136"/>
    </source>
</evidence>
<dbReference type="InterPro" id="IPR000731">
    <property type="entry name" value="SSD"/>
</dbReference>
<evidence type="ECO:0000313" key="12">
    <source>
        <dbReference type="WBParaSite" id="DME_0000428601-mRNA-1"/>
    </source>
</evidence>
<evidence type="ECO:0000256" key="4">
    <source>
        <dbReference type="ARBA" id="ARBA00022989"/>
    </source>
</evidence>
<dbReference type="Proteomes" id="UP000038040">
    <property type="component" value="Unplaced"/>
</dbReference>
<feature type="transmembrane region" description="Helical" evidence="7">
    <location>
        <begin position="279"/>
        <end position="299"/>
    </location>
</feature>
<protein>
    <submittedName>
        <fullName evidence="12">SSD domain-containing protein</fullName>
    </submittedName>
</protein>
<dbReference type="SUPFAM" id="SSF82866">
    <property type="entry name" value="Multidrug efflux transporter AcrB transmembrane domain"/>
    <property type="match status" value="1"/>
</dbReference>
<dbReference type="InterPro" id="IPR051697">
    <property type="entry name" value="Patched_domain-protein"/>
</dbReference>
<organism evidence="10 12">
    <name type="scientific">Dracunculus medinensis</name>
    <name type="common">Guinea worm</name>
    <dbReference type="NCBI Taxonomy" id="318479"/>
    <lineage>
        <taxon>Eukaryota</taxon>
        <taxon>Metazoa</taxon>
        <taxon>Ecdysozoa</taxon>
        <taxon>Nematoda</taxon>
        <taxon>Chromadorea</taxon>
        <taxon>Rhabditida</taxon>
        <taxon>Spirurina</taxon>
        <taxon>Dracunculoidea</taxon>
        <taxon>Dracunculidae</taxon>
        <taxon>Dracunculus</taxon>
    </lineage>
</organism>
<reference evidence="12" key="1">
    <citation type="submission" date="2017-02" db="UniProtKB">
        <authorList>
            <consortium name="WormBaseParasite"/>
        </authorList>
    </citation>
    <scope>IDENTIFICATION</scope>
</reference>
<feature type="transmembrane region" description="Helical" evidence="7">
    <location>
        <begin position="191"/>
        <end position="215"/>
    </location>
</feature>
<feature type="domain" description="SSD" evidence="8">
    <location>
        <begin position="222"/>
        <end position="332"/>
    </location>
</feature>
<evidence type="ECO:0000313" key="10">
    <source>
        <dbReference type="Proteomes" id="UP000038040"/>
    </source>
</evidence>
<dbReference type="PANTHER" id="PTHR10796:SF103">
    <property type="entry name" value="SSD DOMAIN-CONTAINING PROTEIN"/>
    <property type="match status" value="1"/>
</dbReference>
<comment type="subcellular location">
    <subcellularLocation>
        <location evidence="1">Membrane</location>
        <topology evidence="1">Multi-pass membrane protein</topology>
    </subcellularLocation>
</comment>
<dbReference type="GO" id="GO:0006897">
    <property type="term" value="P:endocytosis"/>
    <property type="evidence" value="ECO:0007669"/>
    <property type="project" value="TreeGrafter"/>
</dbReference>
<comment type="similarity">
    <text evidence="2">Belongs to the patched family.</text>
</comment>
<evidence type="ECO:0000256" key="2">
    <source>
        <dbReference type="ARBA" id="ARBA00005585"/>
    </source>
</evidence>
<dbReference type="AlphaFoldDB" id="A0A0N4UAT8"/>
<keyword evidence="11" id="KW-1185">Reference proteome</keyword>
<dbReference type="EMBL" id="UYYG01001166">
    <property type="protein sequence ID" value="VDN58196.1"/>
    <property type="molecule type" value="Genomic_DNA"/>
</dbReference>
<reference evidence="9 11" key="2">
    <citation type="submission" date="2018-11" db="EMBL/GenBank/DDBJ databases">
        <authorList>
            <consortium name="Pathogen Informatics"/>
        </authorList>
    </citation>
    <scope>NUCLEOTIDE SEQUENCE [LARGE SCALE GENOMIC DNA]</scope>
</reference>
<dbReference type="OrthoDB" id="5869382at2759"/>
<evidence type="ECO:0000313" key="11">
    <source>
        <dbReference type="Proteomes" id="UP000274756"/>
    </source>
</evidence>
<evidence type="ECO:0000256" key="6">
    <source>
        <dbReference type="ARBA" id="ARBA00023180"/>
    </source>
</evidence>
<evidence type="ECO:0000256" key="1">
    <source>
        <dbReference type="ARBA" id="ARBA00004141"/>
    </source>
</evidence>
<keyword evidence="5 7" id="KW-0472">Membrane</keyword>
<gene>
    <name evidence="9" type="ORF">DME_LOCUS8169</name>
</gene>
<proteinExistence type="inferred from homology"/>
<keyword evidence="3 7" id="KW-0812">Transmembrane</keyword>
<evidence type="ECO:0000259" key="8">
    <source>
        <dbReference type="PROSITE" id="PS50156"/>
    </source>
</evidence>
<dbReference type="Pfam" id="PF02460">
    <property type="entry name" value="Patched"/>
    <property type="match status" value="1"/>
</dbReference>
<feature type="transmembrane region" description="Helical" evidence="7">
    <location>
        <begin position="20"/>
        <end position="40"/>
    </location>
</feature>